<dbReference type="OrthoDB" id="9983138at2759"/>
<gene>
    <name evidence="7" type="ORF">Bhyg_01328</name>
</gene>
<comment type="subcellular location">
    <subcellularLocation>
        <location evidence="2">Cytoplasm</location>
        <location evidence="2">Stress granule</location>
    </subcellularLocation>
    <subcellularLocation>
        <location evidence="1">Nucleus</location>
    </subcellularLocation>
</comment>
<evidence type="ECO:0000256" key="1">
    <source>
        <dbReference type="ARBA" id="ARBA00004123"/>
    </source>
</evidence>
<dbReference type="GO" id="GO:0010494">
    <property type="term" value="C:cytoplasmic stress granule"/>
    <property type="evidence" value="ECO:0007669"/>
    <property type="project" value="UniProtKB-SubCell"/>
</dbReference>
<keyword evidence="4" id="KW-0963">Cytoplasm</keyword>
<name>A0A9Q0S6R4_9DIPT</name>
<accession>A0A9Q0S6R4</accession>
<evidence type="ECO:0000313" key="8">
    <source>
        <dbReference type="Proteomes" id="UP001151699"/>
    </source>
</evidence>
<keyword evidence="8" id="KW-1185">Reference proteome</keyword>
<dbReference type="AlphaFoldDB" id="A0A9Q0S6R4"/>
<feature type="region of interest" description="Disordered" evidence="6">
    <location>
        <begin position="55"/>
        <end position="75"/>
    </location>
</feature>
<evidence type="ECO:0008006" key="9">
    <source>
        <dbReference type="Google" id="ProtNLM"/>
    </source>
</evidence>
<evidence type="ECO:0000313" key="7">
    <source>
        <dbReference type="EMBL" id="KAJ6646118.1"/>
    </source>
</evidence>
<protein>
    <recommendedName>
        <fullName evidence="9">MAPK regulated corepressor interacting protein 2</fullName>
    </recommendedName>
</protein>
<evidence type="ECO:0000256" key="3">
    <source>
        <dbReference type="ARBA" id="ARBA00010821"/>
    </source>
</evidence>
<keyword evidence="5" id="KW-0539">Nucleus</keyword>
<dbReference type="EMBL" id="WJQU01000001">
    <property type="protein sequence ID" value="KAJ6646118.1"/>
    <property type="molecule type" value="Genomic_DNA"/>
</dbReference>
<evidence type="ECO:0000256" key="5">
    <source>
        <dbReference type="ARBA" id="ARBA00023242"/>
    </source>
</evidence>
<evidence type="ECO:0000256" key="6">
    <source>
        <dbReference type="SAM" id="MobiDB-lite"/>
    </source>
</evidence>
<reference evidence="7" key="1">
    <citation type="submission" date="2022-07" db="EMBL/GenBank/DDBJ databases">
        <authorList>
            <person name="Trinca V."/>
            <person name="Uliana J.V.C."/>
            <person name="Torres T.T."/>
            <person name="Ward R.J."/>
            <person name="Monesi N."/>
        </authorList>
    </citation>
    <scope>NUCLEOTIDE SEQUENCE</scope>
    <source>
        <strain evidence="7">HSMRA1968</strain>
        <tissue evidence="7">Whole embryos</tissue>
    </source>
</reference>
<comment type="similarity">
    <text evidence="3">Belongs to the MCRIP family.</text>
</comment>
<organism evidence="7 8">
    <name type="scientific">Pseudolycoriella hygida</name>
    <dbReference type="NCBI Taxonomy" id="35572"/>
    <lineage>
        <taxon>Eukaryota</taxon>
        <taxon>Metazoa</taxon>
        <taxon>Ecdysozoa</taxon>
        <taxon>Arthropoda</taxon>
        <taxon>Hexapoda</taxon>
        <taxon>Insecta</taxon>
        <taxon>Pterygota</taxon>
        <taxon>Neoptera</taxon>
        <taxon>Endopterygota</taxon>
        <taxon>Diptera</taxon>
        <taxon>Nematocera</taxon>
        <taxon>Sciaroidea</taxon>
        <taxon>Sciaridae</taxon>
        <taxon>Pseudolycoriella</taxon>
    </lineage>
</organism>
<sequence length="150" mass="17412">MYTVNKGPSKFVTKTRGGLSQNFEKIETIRQNSRKCSQNGDNEINIPRPVFQQPRKAYHHHTKEQKLDRQITNPQHQELVEYLRDSWNSVSSPRQSTNTLAQSDDAMTSVPVQRIVYHDAPPSPILKDFGAFDLESWWGRRLYNNITKSL</sequence>
<evidence type="ECO:0000256" key="4">
    <source>
        <dbReference type="ARBA" id="ARBA00022490"/>
    </source>
</evidence>
<dbReference type="Proteomes" id="UP001151699">
    <property type="component" value="Chromosome A"/>
</dbReference>
<proteinExistence type="inferred from homology"/>
<evidence type="ECO:0000256" key="2">
    <source>
        <dbReference type="ARBA" id="ARBA00004210"/>
    </source>
</evidence>
<comment type="caution">
    <text evidence="7">The sequence shown here is derived from an EMBL/GenBank/DDBJ whole genome shotgun (WGS) entry which is preliminary data.</text>
</comment>
<dbReference type="Pfam" id="PF14799">
    <property type="entry name" value="FAM195"/>
    <property type="match status" value="1"/>
</dbReference>
<dbReference type="InterPro" id="IPR029428">
    <property type="entry name" value="MCRIP"/>
</dbReference>
<dbReference type="GO" id="GO:0005634">
    <property type="term" value="C:nucleus"/>
    <property type="evidence" value="ECO:0007669"/>
    <property type="project" value="UniProtKB-SubCell"/>
</dbReference>